<dbReference type="InterPro" id="IPR013806">
    <property type="entry name" value="Kringle-like"/>
</dbReference>
<feature type="domain" description="Kringle" evidence="4">
    <location>
        <begin position="52"/>
        <end position="127"/>
    </location>
</feature>
<dbReference type="EMBL" id="CAJNOR010002529">
    <property type="protein sequence ID" value="CAF1306976.1"/>
    <property type="molecule type" value="Genomic_DNA"/>
</dbReference>
<gene>
    <name evidence="5" type="ORF">XAT740_LOCUS29171</name>
</gene>
<dbReference type="PROSITE" id="PS50070">
    <property type="entry name" value="KRINGLE_2"/>
    <property type="match status" value="1"/>
</dbReference>
<dbReference type="SUPFAM" id="SSF57440">
    <property type="entry name" value="Kringle-like"/>
    <property type="match status" value="1"/>
</dbReference>
<dbReference type="Gene3D" id="2.40.20.10">
    <property type="entry name" value="Plasminogen Kringle 4"/>
    <property type="match status" value="1"/>
</dbReference>
<evidence type="ECO:0000256" key="3">
    <source>
        <dbReference type="PROSITE-ProRule" id="PRU00121"/>
    </source>
</evidence>
<name>A0A815E5U2_ADIRI</name>
<dbReference type="SMART" id="SM00130">
    <property type="entry name" value="KR"/>
    <property type="match status" value="1"/>
</dbReference>
<dbReference type="PANTHER" id="PTHR24261">
    <property type="entry name" value="PLASMINOGEN-RELATED"/>
    <property type="match status" value="1"/>
</dbReference>
<dbReference type="InterPro" id="IPR038178">
    <property type="entry name" value="Kringle_sf"/>
</dbReference>
<proteinExistence type="predicted"/>
<dbReference type="InterPro" id="IPR018056">
    <property type="entry name" value="Kringle_CS"/>
</dbReference>
<comment type="caution">
    <text evidence="3">Lacks conserved residue(s) required for the propagation of feature annotation.</text>
</comment>
<dbReference type="AlphaFoldDB" id="A0A815E5U2"/>
<dbReference type="Pfam" id="PF00051">
    <property type="entry name" value="Kringle"/>
    <property type="match status" value="1"/>
</dbReference>
<dbReference type="PROSITE" id="PS00021">
    <property type="entry name" value="KRINGLE_1"/>
    <property type="match status" value="1"/>
</dbReference>
<sequence>MLSYNTLQRHTTVMFLQSITIIAVLFGCLEAKPVIYRNVSDCSITVDGILHYQGKHSFSKFEHECLVWTDLQTIYPDVINEPNFFNDASVKAAKNYCRNPNMNVNGPWCYIQDGDEIIAEECAVCQSLAPRPTFPTNVEISDDMSDMPVRTNFFQHVRDELQRYGIFVREKVLEIINRMHEKMRHFRARISDHFNY</sequence>
<protein>
    <recommendedName>
        <fullName evidence="4">Kringle domain-containing protein</fullName>
    </recommendedName>
</protein>
<evidence type="ECO:0000256" key="1">
    <source>
        <dbReference type="ARBA" id="ARBA00022572"/>
    </source>
</evidence>
<keyword evidence="1 3" id="KW-0420">Kringle</keyword>
<keyword evidence="6" id="KW-1185">Reference proteome</keyword>
<dbReference type="PANTHER" id="PTHR24261:SF7">
    <property type="entry name" value="KRINGLE DOMAIN-CONTAINING PROTEIN"/>
    <property type="match status" value="1"/>
</dbReference>
<keyword evidence="2" id="KW-1015">Disulfide bond</keyword>
<evidence type="ECO:0000313" key="5">
    <source>
        <dbReference type="EMBL" id="CAF1306976.1"/>
    </source>
</evidence>
<evidence type="ECO:0000313" key="6">
    <source>
        <dbReference type="Proteomes" id="UP000663828"/>
    </source>
</evidence>
<accession>A0A815E5U2</accession>
<evidence type="ECO:0000259" key="4">
    <source>
        <dbReference type="PROSITE" id="PS50070"/>
    </source>
</evidence>
<evidence type="ECO:0000256" key="2">
    <source>
        <dbReference type="ARBA" id="ARBA00023157"/>
    </source>
</evidence>
<organism evidence="5 6">
    <name type="scientific">Adineta ricciae</name>
    <name type="common">Rotifer</name>
    <dbReference type="NCBI Taxonomy" id="249248"/>
    <lineage>
        <taxon>Eukaryota</taxon>
        <taxon>Metazoa</taxon>
        <taxon>Spiralia</taxon>
        <taxon>Gnathifera</taxon>
        <taxon>Rotifera</taxon>
        <taxon>Eurotatoria</taxon>
        <taxon>Bdelloidea</taxon>
        <taxon>Adinetida</taxon>
        <taxon>Adinetidae</taxon>
        <taxon>Adineta</taxon>
    </lineage>
</organism>
<dbReference type="Proteomes" id="UP000663828">
    <property type="component" value="Unassembled WGS sequence"/>
</dbReference>
<comment type="caution">
    <text evidence="5">The sequence shown here is derived from an EMBL/GenBank/DDBJ whole genome shotgun (WGS) entry which is preliminary data.</text>
</comment>
<reference evidence="5" key="1">
    <citation type="submission" date="2021-02" db="EMBL/GenBank/DDBJ databases">
        <authorList>
            <person name="Nowell W R."/>
        </authorList>
    </citation>
    <scope>NUCLEOTIDE SEQUENCE</scope>
</reference>
<dbReference type="InterPro" id="IPR050759">
    <property type="entry name" value="Serine_protease_kringle"/>
</dbReference>
<dbReference type="InterPro" id="IPR000001">
    <property type="entry name" value="Kringle"/>
</dbReference>